<keyword evidence="5" id="KW-1185">Reference proteome</keyword>
<dbReference type="SUPFAM" id="SSF52540">
    <property type="entry name" value="P-loop containing nucleoside triphosphate hydrolases"/>
    <property type="match status" value="1"/>
</dbReference>
<dbReference type="PROSITE" id="PS50837">
    <property type="entry name" value="NACHT"/>
    <property type="match status" value="1"/>
</dbReference>
<dbReference type="STRING" id="1095630.A0A2J6SL82"/>
<dbReference type="PANTHER" id="PTHR10039">
    <property type="entry name" value="AMELOGENIN"/>
    <property type="match status" value="1"/>
</dbReference>
<dbReference type="Pfam" id="PF12796">
    <property type="entry name" value="Ank_2"/>
    <property type="match status" value="1"/>
</dbReference>
<dbReference type="InterPro" id="IPR031348">
    <property type="entry name" value="PigL_N"/>
</dbReference>
<evidence type="ECO:0000313" key="5">
    <source>
        <dbReference type="Proteomes" id="UP000235371"/>
    </source>
</evidence>
<dbReference type="Pfam" id="PF00023">
    <property type="entry name" value="Ank"/>
    <property type="match status" value="1"/>
</dbReference>
<evidence type="ECO:0000256" key="1">
    <source>
        <dbReference type="ARBA" id="ARBA00022737"/>
    </source>
</evidence>
<evidence type="ECO:0000313" key="4">
    <source>
        <dbReference type="EMBL" id="PMD51531.1"/>
    </source>
</evidence>
<feature type="repeat" description="ANK" evidence="2">
    <location>
        <begin position="1013"/>
        <end position="1045"/>
    </location>
</feature>
<sequence>MADPLSVTAGVVGILGFGIQACQLLTDFYSSARGSREDVRALCESTEALSRMLTVLQNVIGQPGVDTAAAAGVRNHIMACRAGLARLDKKLRKIQNVRGDGGMRALYLAMQYPLKEKTILKLRTIIAKELMGQLSLALGTLNLETSISLIDGIVQGQSITNDSINRLLAETRAIQNTMLESNLAATQNIDNLRKETRAGFQGLDKDINDIAAMNLAMNAENIREDVLNWISCSDIIGSSHNSACKQRQEGTGNWFIHGKTYEDWRTEQGSFIWLHGIPGCGKTILCSSIIEETLKYCSSRQNHYVAYFYITFNDSEKQRPENIMRSLLHQLTSRQSSIPDTLLDLYRQHKNTAPPINVWLAALRSVLDRSGEVFIIIDALDECPIRMGEREELLKGLVSIKDFNLPNLHLLVTSRREVDISKTLSHILTEPPFGIQNSEVDQDIQIHVRSEVTNNPKLSKWPHSIREEIEKELVHGCHGMFRWATCQLDSLKGCLRASAVRSTLKALPPTLDATYERILLNIGTEYRKEAISALMWLMASERPVYLNELAEAAVIDISVDQPFDPEDRLFDPQSILTVLSALVSVVPDDEDEDEEYSKAMTELLPLGKFTEIRLAHYSVREYLSSGRLAQTPLLAAKFYITPSTAHYHLSFSCIAYISYWALRNDHELVNPSPYWLASVAPLMVYATKYWATHALRCGSELPENLKLLIIRFLTSAKVVELWTKLFSPETEEFICAEAEEFISIRRLVIDRHIPSRTPTGVFISTRMRDLLAGTSDERVRATRFFPPQLVPSHRHRDLPAPPLYYIACLGLSELVPEILKTTSINCEAGGSYDSPLQVASFKGHEQTVLALLKAGVNVNASGGLHHTALEAGCMAEHASIVHHLLEAGAAVNLEHILSKMIMERKLNAEVVIRLLKTTESVDHRRRTFGWLMKWASWHGHSMVVRHLLQRMRGLEPNSFFDWTLPHIIGLTAISDTSYQPCGSAPYEAAVAGNLEVLQLLVPRWANINENAYEGNTALYWAALHNSKEMVGFLLSRSADIHVIENFYGWTAHSWAHFNKSTEILEMLKNACKVEYCGLCLQRLSYAQ</sequence>
<dbReference type="InterPro" id="IPR027417">
    <property type="entry name" value="P-loop_NTPase"/>
</dbReference>
<keyword evidence="1" id="KW-0677">Repeat</keyword>
<dbReference type="Gene3D" id="3.40.50.300">
    <property type="entry name" value="P-loop containing nucleotide triphosphate hydrolases"/>
    <property type="match status" value="1"/>
</dbReference>
<feature type="repeat" description="ANK" evidence="2">
    <location>
        <begin position="831"/>
        <end position="863"/>
    </location>
</feature>
<dbReference type="EMBL" id="KZ613912">
    <property type="protein sequence ID" value="PMD51531.1"/>
    <property type="molecule type" value="Genomic_DNA"/>
</dbReference>
<keyword evidence="2" id="KW-0040">ANK repeat</keyword>
<protein>
    <recommendedName>
        <fullName evidence="3">NACHT domain-containing protein</fullName>
    </recommendedName>
</protein>
<name>A0A2J6SL82_9HELO</name>
<dbReference type="InParanoid" id="A0A2J6SL82"/>
<dbReference type="RefSeq" id="XP_024728435.1">
    <property type="nucleotide sequence ID" value="XM_024887511.1"/>
</dbReference>
<feature type="domain" description="NACHT" evidence="3">
    <location>
        <begin position="270"/>
        <end position="415"/>
    </location>
</feature>
<dbReference type="InterPro" id="IPR002110">
    <property type="entry name" value="Ankyrin_rpt"/>
</dbReference>
<dbReference type="InterPro" id="IPR007111">
    <property type="entry name" value="NACHT_NTPase"/>
</dbReference>
<proteinExistence type="predicted"/>
<reference evidence="4 5" key="1">
    <citation type="submission" date="2016-04" db="EMBL/GenBank/DDBJ databases">
        <title>A degradative enzymes factory behind the ericoid mycorrhizal symbiosis.</title>
        <authorList>
            <consortium name="DOE Joint Genome Institute"/>
            <person name="Martino E."/>
            <person name="Morin E."/>
            <person name="Grelet G."/>
            <person name="Kuo A."/>
            <person name="Kohler A."/>
            <person name="Daghino S."/>
            <person name="Barry K."/>
            <person name="Choi C."/>
            <person name="Cichocki N."/>
            <person name="Clum A."/>
            <person name="Copeland A."/>
            <person name="Hainaut M."/>
            <person name="Haridas S."/>
            <person name="Labutti K."/>
            <person name="Lindquist E."/>
            <person name="Lipzen A."/>
            <person name="Khouja H.-R."/>
            <person name="Murat C."/>
            <person name="Ohm R."/>
            <person name="Olson A."/>
            <person name="Spatafora J."/>
            <person name="Veneault-Fourrey C."/>
            <person name="Henrissat B."/>
            <person name="Grigoriev I."/>
            <person name="Martin F."/>
            <person name="Perotto S."/>
        </authorList>
    </citation>
    <scope>NUCLEOTIDE SEQUENCE [LARGE SCALE GENOMIC DNA]</scope>
    <source>
        <strain evidence="4 5">E</strain>
    </source>
</reference>
<dbReference type="OrthoDB" id="1577640at2759"/>
<dbReference type="Pfam" id="PF17111">
    <property type="entry name" value="PigL_N"/>
    <property type="match status" value="1"/>
</dbReference>
<accession>A0A2J6SL82</accession>
<gene>
    <name evidence="4" type="ORF">K444DRAFT_669308</name>
</gene>
<evidence type="ECO:0000259" key="3">
    <source>
        <dbReference type="PROSITE" id="PS50837"/>
    </source>
</evidence>
<dbReference type="GeneID" id="36595587"/>
<dbReference type="Proteomes" id="UP000235371">
    <property type="component" value="Unassembled WGS sequence"/>
</dbReference>
<dbReference type="PROSITE" id="PS50297">
    <property type="entry name" value="ANK_REP_REGION"/>
    <property type="match status" value="1"/>
</dbReference>
<organism evidence="4 5">
    <name type="scientific">Hyaloscypha bicolor E</name>
    <dbReference type="NCBI Taxonomy" id="1095630"/>
    <lineage>
        <taxon>Eukaryota</taxon>
        <taxon>Fungi</taxon>
        <taxon>Dikarya</taxon>
        <taxon>Ascomycota</taxon>
        <taxon>Pezizomycotina</taxon>
        <taxon>Leotiomycetes</taxon>
        <taxon>Helotiales</taxon>
        <taxon>Hyaloscyphaceae</taxon>
        <taxon>Hyaloscypha</taxon>
        <taxon>Hyaloscypha bicolor</taxon>
    </lineage>
</organism>
<evidence type="ECO:0000256" key="2">
    <source>
        <dbReference type="PROSITE-ProRule" id="PRU00023"/>
    </source>
</evidence>
<dbReference type="SUPFAM" id="SSF48403">
    <property type="entry name" value="Ankyrin repeat"/>
    <property type="match status" value="1"/>
</dbReference>
<dbReference type="InterPro" id="IPR056884">
    <property type="entry name" value="NPHP3-like_N"/>
</dbReference>
<dbReference type="Gene3D" id="1.25.40.20">
    <property type="entry name" value="Ankyrin repeat-containing domain"/>
    <property type="match status" value="2"/>
</dbReference>
<dbReference type="PANTHER" id="PTHR10039:SF16">
    <property type="entry name" value="GPI INOSITOL-DEACYLASE"/>
    <property type="match status" value="1"/>
</dbReference>
<dbReference type="InterPro" id="IPR036770">
    <property type="entry name" value="Ankyrin_rpt-contain_sf"/>
</dbReference>
<dbReference type="PROSITE" id="PS50088">
    <property type="entry name" value="ANK_REPEAT"/>
    <property type="match status" value="2"/>
</dbReference>
<dbReference type="AlphaFoldDB" id="A0A2J6SL82"/>
<dbReference type="SMART" id="SM00248">
    <property type="entry name" value="ANK"/>
    <property type="match status" value="5"/>
</dbReference>
<dbReference type="Pfam" id="PF24883">
    <property type="entry name" value="NPHP3_N"/>
    <property type="match status" value="1"/>
</dbReference>